<dbReference type="InParanoid" id="A0A067RIS4"/>
<proteinExistence type="predicted"/>
<gene>
    <name evidence="1" type="ORF">L798_11150</name>
</gene>
<dbReference type="AlphaFoldDB" id="A0A067RIS4"/>
<name>A0A067RIS4_ZOONE</name>
<keyword evidence="2" id="KW-1185">Reference proteome</keyword>
<evidence type="ECO:0000313" key="1">
    <source>
        <dbReference type="EMBL" id="KDR23677.1"/>
    </source>
</evidence>
<dbReference type="EMBL" id="KK852451">
    <property type="protein sequence ID" value="KDR23677.1"/>
    <property type="molecule type" value="Genomic_DNA"/>
</dbReference>
<protein>
    <submittedName>
        <fullName evidence="1">Uncharacterized protein</fullName>
    </submittedName>
</protein>
<evidence type="ECO:0000313" key="2">
    <source>
        <dbReference type="Proteomes" id="UP000027135"/>
    </source>
</evidence>
<dbReference type="Proteomes" id="UP000027135">
    <property type="component" value="Unassembled WGS sequence"/>
</dbReference>
<accession>A0A067RIS4</accession>
<sequence length="111" mass="12420">MVHDLKLKTEILLALTGFRRGGSLDHSNWDLLLLMYGYPVRQVVQRIWLVGSLGCLQSCRTKGFPTPANFESNLSVSVLMWSAKNGIPKSSCICLLLTYQGALVAMRRHLN</sequence>
<reference evidence="1 2" key="1">
    <citation type="journal article" date="2014" name="Nat. Commun.">
        <title>Molecular traces of alternative social organization in a termite genome.</title>
        <authorList>
            <person name="Terrapon N."/>
            <person name="Li C."/>
            <person name="Robertson H.M."/>
            <person name="Ji L."/>
            <person name="Meng X."/>
            <person name="Booth W."/>
            <person name="Chen Z."/>
            <person name="Childers C.P."/>
            <person name="Glastad K.M."/>
            <person name="Gokhale K."/>
            <person name="Gowin J."/>
            <person name="Gronenberg W."/>
            <person name="Hermansen R.A."/>
            <person name="Hu H."/>
            <person name="Hunt B.G."/>
            <person name="Huylmans A.K."/>
            <person name="Khalil S.M."/>
            <person name="Mitchell R.D."/>
            <person name="Munoz-Torres M.C."/>
            <person name="Mustard J.A."/>
            <person name="Pan H."/>
            <person name="Reese J.T."/>
            <person name="Scharf M.E."/>
            <person name="Sun F."/>
            <person name="Vogel H."/>
            <person name="Xiao J."/>
            <person name="Yang W."/>
            <person name="Yang Z."/>
            <person name="Yang Z."/>
            <person name="Zhou J."/>
            <person name="Zhu J."/>
            <person name="Brent C.S."/>
            <person name="Elsik C.G."/>
            <person name="Goodisman M.A."/>
            <person name="Liberles D.A."/>
            <person name="Roe R.M."/>
            <person name="Vargo E.L."/>
            <person name="Vilcinskas A."/>
            <person name="Wang J."/>
            <person name="Bornberg-Bauer E."/>
            <person name="Korb J."/>
            <person name="Zhang G."/>
            <person name="Liebig J."/>
        </authorList>
    </citation>
    <scope>NUCLEOTIDE SEQUENCE [LARGE SCALE GENOMIC DNA]</scope>
    <source>
        <tissue evidence="1">Whole organism</tissue>
    </source>
</reference>
<organism evidence="1 2">
    <name type="scientific">Zootermopsis nevadensis</name>
    <name type="common">Dampwood termite</name>
    <dbReference type="NCBI Taxonomy" id="136037"/>
    <lineage>
        <taxon>Eukaryota</taxon>
        <taxon>Metazoa</taxon>
        <taxon>Ecdysozoa</taxon>
        <taxon>Arthropoda</taxon>
        <taxon>Hexapoda</taxon>
        <taxon>Insecta</taxon>
        <taxon>Pterygota</taxon>
        <taxon>Neoptera</taxon>
        <taxon>Polyneoptera</taxon>
        <taxon>Dictyoptera</taxon>
        <taxon>Blattodea</taxon>
        <taxon>Blattoidea</taxon>
        <taxon>Termitoidae</taxon>
        <taxon>Termopsidae</taxon>
        <taxon>Zootermopsis</taxon>
    </lineage>
</organism>